<dbReference type="GO" id="GO:0006284">
    <property type="term" value="P:base-excision repair"/>
    <property type="evidence" value="ECO:0007669"/>
    <property type="project" value="InterPro"/>
</dbReference>
<keyword evidence="2" id="KW-1185">Reference proteome</keyword>
<dbReference type="Pfam" id="PF03352">
    <property type="entry name" value="Adenine_glyco"/>
    <property type="match status" value="1"/>
</dbReference>
<sequence>MTPFRDLWEMARARKGGHAAVETELPHPAPIEALHKISDSQWLSDIGKQVFSAGFNWKVVEDKWPAFEAAFDGFDPWKIRMLSDDALDDLAANRDLIRNRMRMEAIRENAAFLCALSEERRKPAGHVFVDWPKTDYVGLLELLKTRGARLGGLTGMYLLRWRGVDGFVLSPDVTAALQREGVIDGPATSKKAMRAIQTAFDIWHAESGRPMMQISKVLALTVGPTAEA</sequence>
<dbReference type="InterPro" id="IPR005019">
    <property type="entry name" value="Adenine_glyco"/>
</dbReference>
<name>A0A1I3K8P9_9RHOB</name>
<protein>
    <submittedName>
        <fullName evidence="1">DNA-3-methyladenine glycosylase I</fullName>
    </submittedName>
</protein>
<accession>A0A1I3K8P9</accession>
<dbReference type="SUPFAM" id="SSF48150">
    <property type="entry name" value="DNA-glycosylase"/>
    <property type="match status" value="1"/>
</dbReference>
<organism evidence="1 2">
    <name type="scientific">Albimonas pacifica</name>
    <dbReference type="NCBI Taxonomy" id="1114924"/>
    <lineage>
        <taxon>Bacteria</taxon>
        <taxon>Pseudomonadati</taxon>
        <taxon>Pseudomonadota</taxon>
        <taxon>Alphaproteobacteria</taxon>
        <taxon>Rhodobacterales</taxon>
        <taxon>Paracoccaceae</taxon>
        <taxon>Albimonas</taxon>
    </lineage>
</organism>
<dbReference type="InterPro" id="IPR052891">
    <property type="entry name" value="DNA-3mA_glycosylase"/>
</dbReference>
<evidence type="ECO:0000313" key="2">
    <source>
        <dbReference type="Proteomes" id="UP000199377"/>
    </source>
</evidence>
<reference evidence="1 2" key="1">
    <citation type="submission" date="2016-10" db="EMBL/GenBank/DDBJ databases">
        <authorList>
            <person name="de Groot N.N."/>
        </authorList>
    </citation>
    <scope>NUCLEOTIDE SEQUENCE [LARGE SCALE GENOMIC DNA]</scope>
    <source>
        <strain evidence="1 2">CGMCC 1.11030</strain>
    </source>
</reference>
<dbReference type="GO" id="GO:0008725">
    <property type="term" value="F:DNA-3-methyladenine glycosylase activity"/>
    <property type="evidence" value="ECO:0007669"/>
    <property type="project" value="InterPro"/>
</dbReference>
<dbReference type="AlphaFoldDB" id="A0A1I3K8P9"/>
<proteinExistence type="predicted"/>
<dbReference type="Gene3D" id="1.10.340.30">
    <property type="entry name" value="Hypothetical protein, domain 2"/>
    <property type="match status" value="1"/>
</dbReference>
<dbReference type="STRING" id="1114924.SAMN05216258_108342"/>
<dbReference type="PANTHER" id="PTHR30037">
    <property type="entry name" value="DNA-3-METHYLADENINE GLYCOSYLASE 1"/>
    <property type="match status" value="1"/>
</dbReference>
<dbReference type="RefSeq" id="WP_092862170.1">
    <property type="nucleotide sequence ID" value="NZ_FOQH01000008.1"/>
</dbReference>
<dbReference type="EMBL" id="FOQH01000008">
    <property type="protein sequence ID" value="SFI68774.1"/>
    <property type="molecule type" value="Genomic_DNA"/>
</dbReference>
<dbReference type="OrthoDB" id="9795156at2"/>
<dbReference type="Proteomes" id="UP000199377">
    <property type="component" value="Unassembled WGS sequence"/>
</dbReference>
<dbReference type="PANTHER" id="PTHR30037:SF3">
    <property type="entry name" value="BLR0857 PROTEIN"/>
    <property type="match status" value="1"/>
</dbReference>
<dbReference type="InterPro" id="IPR011257">
    <property type="entry name" value="DNA_glycosylase"/>
</dbReference>
<gene>
    <name evidence="1" type="ORF">SAMN05216258_108342</name>
</gene>
<evidence type="ECO:0000313" key="1">
    <source>
        <dbReference type="EMBL" id="SFI68774.1"/>
    </source>
</evidence>